<accession>A0ABR1Z8W6</accession>
<keyword evidence="2" id="KW-1185">Reference proteome</keyword>
<name>A0ABR1Z8W6_9ROSI</name>
<evidence type="ECO:0000313" key="1">
    <source>
        <dbReference type="EMBL" id="KAK8476445.1"/>
    </source>
</evidence>
<proteinExistence type="predicted"/>
<sequence length="71" mass="7224">MAAKSHIITGFTIPLKPTASSSSSGSSNSLSLVKKPLTSSFFNGGVIALKATSIRTLPGRSHCHRQGGGAL</sequence>
<evidence type="ECO:0000313" key="2">
    <source>
        <dbReference type="Proteomes" id="UP001396334"/>
    </source>
</evidence>
<dbReference type="EMBL" id="JBBPBN010002236">
    <property type="protein sequence ID" value="KAK8476445.1"/>
    <property type="molecule type" value="Genomic_DNA"/>
</dbReference>
<feature type="non-terminal residue" evidence="1">
    <location>
        <position position="71"/>
    </location>
</feature>
<gene>
    <name evidence="1" type="ORF">V6N11_047463</name>
</gene>
<dbReference type="Proteomes" id="UP001396334">
    <property type="component" value="Unassembled WGS sequence"/>
</dbReference>
<reference evidence="1 2" key="1">
    <citation type="journal article" date="2024" name="G3 (Bethesda)">
        <title>Genome assembly of Hibiscus sabdariffa L. provides insights into metabolisms of medicinal natural products.</title>
        <authorList>
            <person name="Kim T."/>
        </authorList>
    </citation>
    <scope>NUCLEOTIDE SEQUENCE [LARGE SCALE GENOMIC DNA]</scope>
    <source>
        <strain evidence="1">TK-2024</strain>
        <tissue evidence="1">Old leaves</tissue>
    </source>
</reference>
<protein>
    <submittedName>
        <fullName evidence="1">Uncharacterized protein</fullName>
    </submittedName>
</protein>
<organism evidence="1 2">
    <name type="scientific">Hibiscus sabdariffa</name>
    <name type="common">roselle</name>
    <dbReference type="NCBI Taxonomy" id="183260"/>
    <lineage>
        <taxon>Eukaryota</taxon>
        <taxon>Viridiplantae</taxon>
        <taxon>Streptophyta</taxon>
        <taxon>Embryophyta</taxon>
        <taxon>Tracheophyta</taxon>
        <taxon>Spermatophyta</taxon>
        <taxon>Magnoliopsida</taxon>
        <taxon>eudicotyledons</taxon>
        <taxon>Gunneridae</taxon>
        <taxon>Pentapetalae</taxon>
        <taxon>rosids</taxon>
        <taxon>malvids</taxon>
        <taxon>Malvales</taxon>
        <taxon>Malvaceae</taxon>
        <taxon>Malvoideae</taxon>
        <taxon>Hibiscus</taxon>
    </lineage>
</organism>
<comment type="caution">
    <text evidence="1">The sequence shown here is derived from an EMBL/GenBank/DDBJ whole genome shotgun (WGS) entry which is preliminary data.</text>
</comment>